<keyword evidence="2" id="KW-1185">Reference proteome</keyword>
<dbReference type="AlphaFoldDB" id="A0A8H7E498"/>
<dbReference type="EMBL" id="JAACFV010000066">
    <property type="protein sequence ID" value="KAF7507613.1"/>
    <property type="molecule type" value="Genomic_DNA"/>
</dbReference>
<protein>
    <submittedName>
        <fullName evidence="1">Uncharacterized protein</fullName>
    </submittedName>
</protein>
<organism evidence="1 2">
    <name type="scientific">Endocarpon pusillum</name>
    <dbReference type="NCBI Taxonomy" id="364733"/>
    <lineage>
        <taxon>Eukaryota</taxon>
        <taxon>Fungi</taxon>
        <taxon>Dikarya</taxon>
        <taxon>Ascomycota</taxon>
        <taxon>Pezizomycotina</taxon>
        <taxon>Eurotiomycetes</taxon>
        <taxon>Chaetothyriomycetidae</taxon>
        <taxon>Verrucariales</taxon>
        <taxon>Verrucariaceae</taxon>
        <taxon>Endocarpon</taxon>
    </lineage>
</organism>
<comment type="caution">
    <text evidence="1">The sequence shown here is derived from an EMBL/GenBank/DDBJ whole genome shotgun (WGS) entry which is preliminary data.</text>
</comment>
<evidence type="ECO:0000313" key="2">
    <source>
        <dbReference type="Proteomes" id="UP000606974"/>
    </source>
</evidence>
<accession>A0A8H7E498</accession>
<proteinExistence type="predicted"/>
<evidence type="ECO:0000313" key="1">
    <source>
        <dbReference type="EMBL" id="KAF7507613.1"/>
    </source>
</evidence>
<sequence>MGLNRSLGKKLFIDRPDHGTTVSILLWRMSRFPSTITDWTGLVEVMVTRNYSCADIISVLSEAQYRKQ</sequence>
<name>A0A8H7E498_9EURO</name>
<gene>
    <name evidence="1" type="ORF">GJ744_010283</name>
</gene>
<reference evidence="1" key="1">
    <citation type="submission" date="2020-02" db="EMBL/GenBank/DDBJ databases">
        <authorList>
            <person name="Palmer J.M."/>
        </authorList>
    </citation>
    <scope>NUCLEOTIDE SEQUENCE</scope>
    <source>
        <strain evidence="1">EPUS1.4</strain>
        <tissue evidence="1">Thallus</tissue>
    </source>
</reference>
<dbReference type="Proteomes" id="UP000606974">
    <property type="component" value="Unassembled WGS sequence"/>
</dbReference>